<accession>A0A2T2YEJ6</accession>
<dbReference type="RefSeq" id="WP_106928958.1">
    <property type="nucleotide sequence ID" value="NZ_PYFT01000001.1"/>
</dbReference>
<dbReference type="AlphaFoldDB" id="A0A2T2YEJ6"/>
<protein>
    <submittedName>
        <fullName evidence="1">Uncharacterized protein</fullName>
    </submittedName>
</protein>
<reference evidence="1 2" key="1">
    <citation type="submission" date="2018-03" db="EMBL/GenBank/DDBJ databases">
        <title>Adhaeribacter sp. HMF7605 Genome sequencing and assembly.</title>
        <authorList>
            <person name="Kang H."/>
            <person name="Kang J."/>
            <person name="Cha I."/>
            <person name="Kim H."/>
            <person name="Joh K."/>
        </authorList>
    </citation>
    <scope>NUCLEOTIDE SEQUENCE [LARGE SCALE GENOMIC DNA]</scope>
    <source>
        <strain evidence="1 2">HMF7605</strain>
    </source>
</reference>
<proteinExistence type="predicted"/>
<gene>
    <name evidence="1" type="ORF">AHMF7605_10295</name>
</gene>
<keyword evidence="2" id="KW-1185">Reference proteome</keyword>
<evidence type="ECO:0000313" key="1">
    <source>
        <dbReference type="EMBL" id="PSR53878.1"/>
    </source>
</evidence>
<organism evidence="1 2">
    <name type="scientific">Adhaeribacter arboris</name>
    <dbReference type="NCBI Taxonomy" id="2072846"/>
    <lineage>
        <taxon>Bacteria</taxon>
        <taxon>Pseudomonadati</taxon>
        <taxon>Bacteroidota</taxon>
        <taxon>Cytophagia</taxon>
        <taxon>Cytophagales</taxon>
        <taxon>Hymenobacteraceae</taxon>
        <taxon>Adhaeribacter</taxon>
    </lineage>
</organism>
<comment type="caution">
    <text evidence="1">The sequence shown here is derived from an EMBL/GenBank/DDBJ whole genome shotgun (WGS) entry which is preliminary data.</text>
</comment>
<evidence type="ECO:0000313" key="2">
    <source>
        <dbReference type="Proteomes" id="UP000240357"/>
    </source>
</evidence>
<sequence length="164" mass="18716">MKTEQVRQETLKSKFKKNITIYPGEARDNLSSQEWESLLSSLDKLAGSSITLKIVYTNVSSIGLKDYSFTLSPLTREKQPCTTFFQNLLDILLLRPSSIKSKFKSLRIEAKNSTLPHGTTLESKIGEPLKNFDEEFGFMLNNGYTNEESYLAVKEYAQQHRGYC</sequence>
<dbReference type="Proteomes" id="UP000240357">
    <property type="component" value="Unassembled WGS sequence"/>
</dbReference>
<dbReference type="EMBL" id="PYFT01000001">
    <property type="protein sequence ID" value="PSR53878.1"/>
    <property type="molecule type" value="Genomic_DNA"/>
</dbReference>
<name>A0A2T2YEJ6_9BACT</name>